<protein>
    <recommendedName>
        <fullName evidence="3">Tfp pilus assembly protein FimT</fullName>
    </recommendedName>
</protein>
<keyword evidence="2" id="KW-1185">Reference proteome</keyword>
<evidence type="ECO:0000313" key="2">
    <source>
        <dbReference type="Proteomes" id="UP000095546"/>
    </source>
</evidence>
<proteinExistence type="predicted"/>
<dbReference type="STRING" id="187979.ERS852385_00468"/>
<dbReference type="Proteomes" id="UP000095546">
    <property type="component" value="Unassembled WGS sequence"/>
</dbReference>
<dbReference type="OrthoDB" id="1666842at2"/>
<dbReference type="AlphaFoldDB" id="A0A173WYI9"/>
<name>A0A173WYI9_9FIRM</name>
<dbReference type="GeneID" id="83709416"/>
<organism evidence="1 2">
    <name type="scientific">Mitsuokella jalaludinii</name>
    <dbReference type="NCBI Taxonomy" id="187979"/>
    <lineage>
        <taxon>Bacteria</taxon>
        <taxon>Bacillati</taxon>
        <taxon>Bacillota</taxon>
        <taxon>Negativicutes</taxon>
        <taxon>Selenomonadales</taxon>
        <taxon>Selenomonadaceae</taxon>
        <taxon>Mitsuokella</taxon>
    </lineage>
</organism>
<dbReference type="RefSeq" id="WP_055160222.1">
    <property type="nucleotide sequence ID" value="NZ_CABIWZ010000001.1"/>
</dbReference>
<evidence type="ECO:0000313" key="1">
    <source>
        <dbReference type="EMBL" id="CUN44541.1"/>
    </source>
</evidence>
<reference evidence="1 2" key="1">
    <citation type="submission" date="2015-09" db="EMBL/GenBank/DDBJ databases">
        <authorList>
            <consortium name="Pathogen Informatics"/>
        </authorList>
    </citation>
    <scope>NUCLEOTIDE SEQUENCE [LARGE SCALE GENOMIC DNA]</scope>
    <source>
        <strain evidence="1 2">2789STDY5608828</strain>
    </source>
</reference>
<sequence length="173" mass="19491">MKGSRNTSGFILLDMLVSLPILVFLLAAMGAMAVMAFRAAFFMMADSELQQEVQMAVRQVAEDARTSYAIRGFTKDEKPGYTFYQYRSPDEASSSTFRTQYWVHKVGSVDKLVWKDEMRPLTGNHSLAGVDITAFSCSEVAPRLHEIRLTGRSRVTRHSYTLAVCVYGPERMD</sequence>
<dbReference type="EMBL" id="CYYU01000001">
    <property type="protein sequence ID" value="CUN44541.1"/>
    <property type="molecule type" value="Genomic_DNA"/>
</dbReference>
<dbReference type="eggNOG" id="ENOG5034B7G">
    <property type="taxonomic scope" value="Bacteria"/>
</dbReference>
<gene>
    <name evidence="1" type="ORF">ERS852385_00468</name>
</gene>
<evidence type="ECO:0008006" key="3">
    <source>
        <dbReference type="Google" id="ProtNLM"/>
    </source>
</evidence>
<accession>A0A173WYI9</accession>